<protein>
    <submittedName>
        <fullName evidence="9">Predicted arabinose efflux permease, MFS family</fullName>
    </submittedName>
</protein>
<dbReference type="Proteomes" id="UP000197025">
    <property type="component" value="Unassembled WGS sequence"/>
</dbReference>
<evidence type="ECO:0000256" key="3">
    <source>
        <dbReference type="ARBA" id="ARBA00022475"/>
    </source>
</evidence>
<keyword evidence="6 7" id="KW-0472">Membrane</keyword>
<feature type="transmembrane region" description="Helical" evidence="7">
    <location>
        <begin position="112"/>
        <end position="128"/>
    </location>
</feature>
<evidence type="ECO:0000313" key="9">
    <source>
        <dbReference type="EMBL" id="SNB68016.1"/>
    </source>
</evidence>
<dbReference type="RefSeq" id="WP_159461682.1">
    <property type="nucleotide sequence ID" value="NZ_FYEK01000035.1"/>
</dbReference>
<dbReference type="PRINTS" id="PR01035">
    <property type="entry name" value="TCRTETA"/>
</dbReference>
<evidence type="ECO:0000256" key="5">
    <source>
        <dbReference type="ARBA" id="ARBA00022989"/>
    </source>
</evidence>
<dbReference type="Gene3D" id="1.20.1250.20">
    <property type="entry name" value="MFS general substrate transporter like domains"/>
    <property type="match status" value="1"/>
</dbReference>
<dbReference type="OrthoDB" id="159764at2"/>
<dbReference type="InterPro" id="IPR036259">
    <property type="entry name" value="MFS_trans_sf"/>
</dbReference>
<dbReference type="Pfam" id="PF07690">
    <property type="entry name" value="MFS_1"/>
    <property type="match status" value="1"/>
</dbReference>
<evidence type="ECO:0000256" key="4">
    <source>
        <dbReference type="ARBA" id="ARBA00022692"/>
    </source>
</evidence>
<dbReference type="PANTHER" id="PTHR23517:SF3">
    <property type="entry name" value="INTEGRAL MEMBRANE TRANSPORT PROTEIN"/>
    <property type="match status" value="1"/>
</dbReference>
<dbReference type="InterPro" id="IPR020846">
    <property type="entry name" value="MFS_dom"/>
</dbReference>
<feature type="transmembrane region" description="Helical" evidence="7">
    <location>
        <begin position="140"/>
        <end position="163"/>
    </location>
</feature>
<evidence type="ECO:0000259" key="8">
    <source>
        <dbReference type="PROSITE" id="PS50850"/>
    </source>
</evidence>
<comment type="subcellular location">
    <subcellularLocation>
        <location evidence="1">Cell membrane</location>
        <topology evidence="1">Multi-pass membrane protein</topology>
    </subcellularLocation>
</comment>
<keyword evidence="3" id="KW-1003">Cell membrane</keyword>
<dbReference type="InParanoid" id="A0A212R745"/>
<accession>A0A212R745</accession>
<dbReference type="PROSITE" id="PS50850">
    <property type="entry name" value="MFS"/>
    <property type="match status" value="1"/>
</dbReference>
<dbReference type="GO" id="GO:0005886">
    <property type="term" value="C:plasma membrane"/>
    <property type="evidence" value="ECO:0007669"/>
    <property type="project" value="UniProtKB-SubCell"/>
</dbReference>
<feature type="transmembrane region" description="Helical" evidence="7">
    <location>
        <begin position="365"/>
        <end position="383"/>
    </location>
</feature>
<reference evidence="10" key="1">
    <citation type="submission" date="2017-06" db="EMBL/GenBank/DDBJ databases">
        <authorList>
            <person name="Varghese N."/>
            <person name="Submissions S."/>
        </authorList>
    </citation>
    <scope>NUCLEOTIDE SEQUENCE [LARGE SCALE GENOMIC DNA]</scope>
    <source>
        <strain evidence="10">JAD2</strain>
    </source>
</reference>
<feature type="transmembrane region" description="Helical" evidence="7">
    <location>
        <begin position="21"/>
        <end position="42"/>
    </location>
</feature>
<evidence type="ECO:0000256" key="2">
    <source>
        <dbReference type="ARBA" id="ARBA00022448"/>
    </source>
</evidence>
<keyword evidence="4 7" id="KW-0812">Transmembrane</keyword>
<dbReference type="PANTHER" id="PTHR23517">
    <property type="entry name" value="RESISTANCE PROTEIN MDTM, PUTATIVE-RELATED-RELATED"/>
    <property type="match status" value="1"/>
</dbReference>
<feature type="transmembrane region" description="Helical" evidence="7">
    <location>
        <begin position="209"/>
        <end position="234"/>
    </location>
</feature>
<sequence>MTMPSIEEVAFHPRSMIRLMLLSEILWAVGEGLFFYLLPVYVQELGATPAQVGLAFGVGELALTLTYLPVGWLADRTRRKPLMLGGWFAGLIGILLMAGATTWWALFPGLTLYLMSGYCLPVIHAYVARMAGPIPLERAFPLLSAGYAVGGLLTPALGGWLAQRVGMRPVLLLSAGLFALSTVAALLLPMDPPPDPHGQGRRLGSWRRIPWRFGLALLALFTVGQVGLILLPNFLQQAGGWSKSHLGLFASLQALGTILLGPALGRWDQGRARPLGLAAAWGLAGIGMGLLLVGFHAFPLVGAAMILVGGAYAAYSLAAARILRLTPSETQATAAALLHTARSLALALAAPLAGLLFSFHPARPLQVAGLLLPLALFGVLRAGRLIQIPAEEVPQSP</sequence>
<evidence type="ECO:0000256" key="1">
    <source>
        <dbReference type="ARBA" id="ARBA00004651"/>
    </source>
</evidence>
<feature type="transmembrane region" description="Helical" evidence="7">
    <location>
        <begin position="304"/>
        <end position="323"/>
    </location>
</feature>
<name>A0A212R745_9CHLR</name>
<organism evidence="9 10">
    <name type="scientific">Thermoflexus hugenholtzii JAD2</name>
    <dbReference type="NCBI Taxonomy" id="877466"/>
    <lineage>
        <taxon>Bacteria</taxon>
        <taxon>Bacillati</taxon>
        <taxon>Chloroflexota</taxon>
        <taxon>Thermoflexia</taxon>
        <taxon>Thermoflexales</taxon>
        <taxon>Thermoflexaceae</taxon>
        <taxon>Thermoflexus</taxon>
    </lineage>
</organism>
<gene>
    <name evidence="9" type="ORF">SAMN02746019_00002300</name>
</gene>
<proteinExistence type="predicted"/>
<dbReference type="InterPro" id="IPR011701">
    <property type="entry name" value="MFS"/>
</dbReference>
<feature type="transmembrane region" description="Helical" evidence="7">
    <location>
        <begin position="86"/>
        <end position="106"/>
    </location>
</feature>
<feature type="transmembrane region" description="Helical" evidence="7">
    <location>
        <begin position="246"/>
        <end position="265"/>
    </location>
</feature>
<dbReference type="InterPro" id="IPR001958">
    <property type="entry name" value="Tet-R_TetA/multi-R_MdtG-like"/>
</dbReference>
<feature type="transmembrane region" description="Helical" evidence="7">
    <location>
        <begin position="335"/>
        <end position="359"/>
    </location>
</feature>
<keyword evidence="10" id="KW-1185">Reference proteome</keyword>
<feature type="transmembrane region" description="Helical" evidence="7">
    <location>
        <begin position="54"/>
        <end position="74"/>
    </location>
</feature>
<dbReference type="InterPro" id="IPR050171">
    <property type="entry name" value="MFS_Transporters"/>
</dbReference>
<dbReference type="EMBL" id="FYEK01000035">
    <property type="protein sequence ID" value="SNB68016.1"/>
    <property type="molecule type" value="Genomic_DNA"/>
</dbReference>
<feature type="domain" description="Major facilitator superfamily (MFS) profile" evidence="8">
    <location>
        <begin position="16"/>
        <end position="387"/>
    </location>
</feature>
<keyword evidence="2" id="KW-0813">Transport</keyword>
<evidence type="ECO:0000313" key="10">
    <source>
        <dbReference type="Proteomes" id="UP000197025"/>
    </source>
</evidence>
<dbReference type="AlphaFoldDB" id="A0A212R745"/>
<keyword evidence="5 7" id="KW-1133">Transmembrane helix</keyword>
<feature type="transmembrane region" description="Helical" evidence="7">
    <location>
        <begin position="169"/>
        <end position="188"/>
    </location>
</feature>
<feature type="transmembrane region" description="Helical" evidence="7">
    <location>
        <begin position="277"/>
        <end position="298"/>
    </location>
</feature>
<evidence type="ECO:0000256" key="6">
    <source>
        <dbReference type="ARBA" id="ARBA00023136"/>
    </source>
</evidence>
<evidence type="ECO:0000256" key="7">
    <source>
        <dbReference type="SAM" id="Phobius"/>
    </source>
</evidence>
<dbReference type="SUPFAM" id="SSF103473">
    <property type="entry name" value="MFS general substrate transporter"/>
    <property type="match status" value="1"/>
</dbReference>
<dbReference type="GO" id="GO:0022857">
    <property type="term" value="F:transmembrane transporter activity"/>
    <property type="evidence" value="ECO:0007669"/>
    <property type="project" value="InterPro"/>
</dbReference>